<dbReference type="InterPro" id="IPR034660">
    <property type="entry name" value="DinB/YfiT-like"/>
</dbReference>
<accession>A0A849ADV0</accession>
<dbReference type="Pfam" id="PF03781">
    <property type="entry name" value="FGE-sulfatase"/>
    <property type="match status" value="1"/>
</dbReference>
<dbReference type="InterPro" id="IPR005532">
    <property type="entry name" value="SUMF_dom"/>
</dbReference>
<dbReference type="InterPro" id="IPR024775">
    <property type="entry name" value="DinB-like"/>
</dbReference>
<evidence type="ECO:0000313" key="8">
    <source>
        <dbReference type="Proteomes" id="UP000557772"/>
    </source>
</evidence>
<dbReference type="Proteomes" id="UP000557772">
    <property type="component" value="Unassembled WGS sequence"/>
</dbReference>
<evidence type="ECO:0000256" key="1">
    <source>
        <dbReference type="ARBA" id="ARBA00023002"/>
    </source>
</evidence>
<feature type="domain" description="DinB-like" evidence="6">
    <location>
        <begin position="46"/>
        <end position="179"/>
    </location>
</feature>
<dbReference type="AlphaFoldDB" id="A0A849ADV0"/>
<dbReference type="InterPro" id="IPR017806">
    <property type="entry name" value="EgtB"/>
</dbReference>
<dbReference type="Gene3D" id="3.90.1580.10">
    <property type="entry name" value="paralog of FGE (formylglycine-generating enzyme)"/>
    <property type="match status" value="1"/>
</dbReference>
<name>A0A849ADV0_9MICO</name>
<dbReference type="SUPFAM" id="SSF109854">
    <property type="entry name" value="DinB/YfiT-like putative metalloenzymes"/>
    <property type="match status" value="1"/>
</dbReference>
<evidence type="ECO:0000256" key="2">
    <source>
        <dbReference type="ARBA" id="ARBA00023004"/>
    </source>
</evidence>
<protein>
    <submittedName>
        <fullName evidence="7">Ergothioneine biosynthesis protein EgtB</fullName>
    </submittedName>
</protein>
<feature type="domain" description="Sulfatase-modifying factor enzyme-like" evidence="5">
    <location>
        <begin position="213"/>
        <end position="452"/>
    </location>
</feature>
<dbReference type="GO" id="GO:0052699">
    <property type="term" value="P:ergothioneine biosynthetic process"/>
    <property type="evidence" value="ECO:0007669"/>
    <property type="project" value="InterPro"/>
</dbReference>
<dbReference type="RefSeq" id="WP_171152690.1">
    <property type="nucleotide sequence ID" value="NZ_JABENB010000001.1"/>
</dbReference>
<dbReference type="NCBIfam" id="TIGR03440">
    <property type="entry name" value="egtB_TIGR03440"/>
    <property type="match status" value="1"/>
</dbReference>
<evidence type="ECO:0000256" key="4">
    <source>
        <dbReference type="SAM" id="MobiDB-lite"/>
    </source>
</evidence>
<reference evidence="7 8" key="1">
    <citation type="submission" date="2020-05" db="EMBL/GenBank/DDBJ databases">
        <title>Flexivirga sp. ID2601S isolated from air conditioner.</title>
        <authorList>
            <person name="Kim D.H."/>
        </authorList>
    </citation>
    <scope>NUCLEOTIDE SEQUENCE [LARGE SCALE GENOMIC DNA]</scope>
    <source>
        <strain evidence="7 8">ID2601S</strain>
    </source>
</reference>
<dbReference type="InterPro" id="IPR016187">
    <property type="entry name" value="CTDL_fold"/>
</dbReference>
<evidence type="ECO:0000259" key="5">
    <source>
        <dbReference type="Pfam" id="PF03781"/>
    </source>
</evidence>
<dbReference type="EMBL" id="JABENB010000001">
    <property type="protein sequence ID" value="NNG38665.1"/>
    <property type="molecule type" value="Genomic_DNA"/>
</dbReference>
<organism evidence="7 8">
    <name type="scientific">Flexivirga aerilata</name>
    <dbReference type="NCBI Taxonomy" id="1656889"/>
    <lineage>
        <taxon>Bacteria</taxon>
        <taxon>Bacillati</taxon>
        <taxon>Actinomycetota</taxon>
        <taxon>Actinomycetes</taxon>
        <taxon>Micrococcales</taxon>
        <taxon>Dermacoccaceae</taxon>
        <taxon>Flexivirga</taxon>
    </lineage>
</organism>
<gene>
    <name evidence="7" type="ORF">HJ588_05160</name>
</gene>
<dbReference type="Pfam" id="PF12867">
    <property type="entry name" value="DinB_2"/>
    <property type="match status" value="1"/>
</dbReference>
<feature type="region of interest" description="Disordered" evidence="4">
    <location>
        <begin position="1"/>
        <end position="25"/>
    </location>
</feature>
<evidence type="ECO:0000259" key="6">
    <source>
        <dbReference type="Pfam" id="PF12867"/>
    </source>
</evidence>
<dbReference type="PANTHER" id="PTHR23150:SF36">
    <property type="entry name" value="HERCYNINE OXYGENASE"/>
    <property type="match status" value="1"/>
</dbReference>
<dbReference type="InterPro" id="IPR042095">
    <property type="entry name" value="SUMF_sf"/>
</dbReference>
<keyword evidence="8" id="KW-1185">Reference proteome</keyword>
<dbReference type="InterPro" id="IPR051043">
    <property type="entry name" value="Sulfatase_Mod_Factor_Kinase"/>
</dbReference>
<keyword evidence="1" id="KW-0560">Oxidoreductase</keyword>
<comment type="caution">
    <text evidence="7">The sequence shown here is derived from an EMBL/GenBank/DDBJ whole genome shotgun (WGS) entry which is preliminary data.</text>
</comment>
<proteinExistence type="predicted"/>
<comment type="pathway">
    <text evidence="3">Amino-acid biosynthesis; ergothioneine biosynthesis.</text>
</comment>
<evidence type="ECO:0000256" key="3">
    <source>
        <dbReference type="ARBA" id="ARBA00037882"/>
    </source>
</evidence>
<dbReference type="PANTHER" id="PTHR23150">
    <property type="entry name" value="SULFATASE MODIFYING FACTOR 1, 2"/>
    <property type="match status" value="1"/>
</dbReference>
<evidence type="ECO:0000313" key="7">
    <source>
        <dbReference type="EMBL" id="NNG38665.1"/>
    </source>
</evidence>
<keyword evidence="2" id="KW-0408">Iron</keyword>
<sequence>MVRGSWDAAARPAEQEVTRSVTTQLSPATTGRWTDHWTADTLASRYDEIRARTEQLAAPLSPEDQTVQSMPDVSPTKWHRAHVTWFFETFVLAEHEQRFAPYQDKYWFLFNSYYEAVGPRYARAERGHISRPGAHDVGDYRGNVDARMRDLIDTLDEGSLDKLAGTIELGFHHEQQHQELLLMDIKHVLSVNPLQPVYAGSPDPAGAPDRLGWVDVEGGLVEIGHDGAGFSFDNELPRHRTFLEPYRLGDRLITNGEWLDFMADGGYDRAELWLSDGWGRVTGEGWRAPFYWQQVDGTWFEHTLHGTFPVDPSLPVTHVSHYEADAYATWAGKRLPTEAEWEHAAQTLAGEPAPDANLANADTFHARAAGPPTGGLRQLFGDCWEWTSSAYLPYPGFHPAEGAIGEYNGKFMSGQMVLRGGCALTPPGHTRASYRNFFPAGARWPMTGLRLADGGASGDVNGGVNGAITGGIER</sequence>
<dbReference type="SUPFAM" id="SSF56436">
    <property type="entry name" value="C-type lectin-like"/>
    <property type="match status" value="1"/>
</dbReference>